<dbReference type="STRING" id="1297742.A176_006221"/>
<dbReference type="Gene3D" id="3.40.50.2000">
    <property type="entry name" value="Glycogen Phosphorylase B"/>
    <property type="match status" value="2"/>
</dbReference>
<dbReference type="GO" id="GO:0006006">
    <property type="term" value="P:glucose metabolic process"/>
    <property type="evidence" value="ECO:0007669"/>
    <property type="project" value="UniProtKB-KW"/>
</dbReference>
<dbReference type="eggNOG" id="COG0438">
    <property type="taxonomic scope" value="Bacteria"/>
</dbReference>
<dbReference type="GO" id="GO:0016757">
    <property type="term" value="F:glycosyltransferase activity"/>
    <property type="evidence" value="ECO:0007669"/>
    <property type="project" value="UniProtKB-KW"/>
</dbReference>
<keyword evidence="5" id="KW-0808">Transferase</keyword>
<feature type="domain" description="Glycosyl transferase family 1" evidence="7">
    <location>
        <begin position="282"/>
        <end position="447"/>
    </location>
</feature>
<sequence>MHAIDNLSMTVNVHQRMPGHLEGRLLPLPDTRPAAGGIRRVRATCVPLPGALTREAEAMLDVVDVGKRSLATYRGIAPETDLDELHQLSEDLRGARCMHLSATPYGGGVSEILRSLVPLYNDLGIVTDWKLIHGDDAFFQVTKRIHNGLQGAPGELTEAEKATYLANAQLNAHRLVTDSENYDFVFVHDPQPAVLAALSPHLDARWIWRCHIDTSHPNPTFWDFLSPYLHAYDAAIFTLREFVPPQLPISDVRVYAPAIDPLSPKNHPLPEMLARDVLEWIGIRTHRPLVTQVSRFDRWKDPLGVVRAYQRVRPHVPDLQLALAGSLALDDPEGWDVYEELRAATAGDSLIHILTNLVGVGNIEVNALQTLSDVVVQKSVREGFGLVVSETLWKGTPVVGGRVGGIPLQLPDGTGGVLVDTVEECAEAMLHLLRRPDEARMLGARGHEHVRQHFLMPRLLVDHLRLLKHLASVRPLPPRGIVPASFSAANLQGV</sequence>
<evidence type="ECO:0000256" key="4">
    <source>
        <dbReference type="ARBA" id="ARBA00022676"/>
    </source>
</evidence>
<dbReference type="AlphaFoldDB" id="A0A0H4X2C6"/>
<evidence type="ECO:0000259" key="8">
    <source>
        <dbReference type="Pfam" id="PF21269"/>
    </source>
</evidence>
<comment type="similarity">
    <text evidence="1">Belongs to the glycosyltransferase group 1 family. Glycosyltransferase 4 subfamily.</text>
</comment>
<evidence type="ECO:0000256" key="2">
    <source>
        <dbReference type="ARBA" id="ARBA00011738"/>
    </source>
</evidence>
<keyword evidence="6" id="KW-0119">Carbohydrate metabolism</keyword>
<evidence type="ECO:0000256" key="6">
    <source>
        <dbReference type="ARBA" id="ARBA00023277"/>
    </source>
</evidence>
<dbReference type="SUPFAM" id="SSF53756">
    <property type="entry name" value="UDP-Glycosyltransferase/glycogen phosphorylase"/>
    <property type="match status" value="1"/>
</dbReference>
<evidence type="ECO:0000259" key="7">
    <source>
        <dbReference type="Pfam" id="PF00534"/>
    </source>
</evidence>
<dbReference type="Pfam" id="PF21269">
    <property type="entry name" value="TreT_GT1"/>
    <property type="match status" value="1"/>
</dbReference>
<dbReference type="PANTHER" id="PTHR47779">
    <property type="entry name" value="SYNTHASE (CCG-9), PUTATIVE (AFU_ORTHOLOGUE AFUA_3G12100)-RELATED"/>
    <property type="match status" value="1"/>
</dbReference>
<evidence type="ECO:0000313" key="9">
    <source>
        <dbReference type="EMBL" id="AKQ69309.1"/>
    </source>
</evidence>
<evidence type="ECO:0000256" key="3">
    <source>
        <dbReference type="ARBA" id="ARBA00022526"/>
    </source>
</evidence>
<keyword evidence="4" id="KW-0328">Glycosyltransferase</keyword>
<name>A0A0H4X2C6_9BACT</name>
<reference evidence="9 10" key="1">
    <citation type="journal article" date="2016" name="PLoS ONE">
        <title>Complete Genome Sequence and Comparative Genomics of a Novel Myxobacterium Myxococcus hansupus.</title>
        <authorList>
            <person name="Sharma G."/>
            <person name="Narwani T."/>
            <person name="Subramanian S."/>
        </authorList>
    </citation>
    <scope>NUCLEOTIDE SEQUENCE [LARGE SCALE GENOMIC DNA]</scope>
    <source>
        <strain evidence="10">mixupus</strain>
    </source>
</reference>
<dbReference type="PATRIC" id="fig|1297742.4.peg.6313"/>
<proteinExistence type="inferred from homology"/>
<dbReference type="InterPro" id="IPR052078">
    <property type="entry name" value="Trehalose_Metab_GTase"/>
</dbReference>
<protein>
    <submittedName>
        <fullName evidence="9">Trehalose synthase</fullName>
    </submittedName>
</protein>
<dbReference type="InterPro" id="IPR001296">
    <property type="entry name" value="Glyco_trans_1"/>
</dbReference>
<evidence type="ECO:0000256" key="5">
    <source>
        <dbReference type="ARBA" id="ARBA00022679"/>
    </source>
</evidence>
<keyword evidence="3" id="KW-0313">Glucose metabolism</keyword>
<dbReference type="Pfam" id="PF00534">
    <property type="entry name" value="Glycos_transf_1"/>
    <property type="match status" value="1"/>
</dbReference>
<organism evidence="9 10">
    <name type="scientific">Pseudomyxococcus hansupus</name>
    <dbReference type="NCBI Taxonomy" id="1297742"/>
    <lineage>
        <taxon>Bacteria</taxon>
        <taxon>Pseudomonadati</taxon>
        <taxon>Myxococcota</taxon>
        <taxon>Myxococcia</taxon>
        <taxon>Myxococcales</taxon>
        <taxon>Cystobacterineae</taxon>
        <taxon>Myxococcaceae</taxon>
        <taxon>Pseudomyxococcus</taxon>
    </lineage>
</organism>
<feature type="domain" description="Trehalose synthase N-terminal" evidence="8">
    <location>
        <begin position="99"/>
        <end position="244"/>
    </location>
</feature>
<dbReference type="Proteomes" id="UP000009026">
    <property type="component" value="Chromosome"/>
</dbReference>
<dbReference type="EMBL" id="CP012109">
    <property type="protein sequence ID" value="AKQ69309.1"/>
    <property type="molecule type" value="Genomic_DNA"/>
</dbReference>
<dbReference type="InterPro" id="IPR049438">
    <property type="entry name" value="TreT_GT1"/>
</dbReference>
<evidence type="ECO:0000256" key="1">
    <source>
        <dbReference type="ARBA" id="ARBA00009481"/>
    </source>
</evidence>
<dbReference type="RefSeq" id="WP_002638737.1">
    <property type="nucleotide sequence ID" value="NZ_CP012109.1"/>
</dbReference>
<keyword evidence="10" id="KW-1185">Reference proteome</keyword>
<dbReference type="PANTHER" id="PTHR47779:SF1">
    <property type="entry name" value="SYNTHASE (CCG-9), PUTATIVE (AFU_ORTHOLOGUE AFUA_3G12100)-RELATED"/>
    <property type="match status" value="1"/>
</dbReference>
<comment type="subunit">
    <text evidence="2">Homodimer.</text>
</comment>
<evidence type="ECO:0000313" key="10">
    <source>
        <dbReference type="Proteomes" id="UP000009026"/>
    </source>
</evidence>
<accession>A0A0H4X2C6</accession>
<gene>
    <name evidence="9" type="ORF">A176_006221</name>
</gene>
<dbReference type="KEGG" id="mym:A176_006221"/>